<dbReference type="PANTHER" id="PTHR11895:SF151">
    <property type="entry name" value="GLUTAMYL-TRNA(GLN) AMIDOTRANSFERASE SUBUNIT A"/>
    <property type="match status" value="1"/>
</dbReference>
<dbReference type="Gene3D" id="3.90.1300.10">
    <property type="entry name" value="Amidase signature (AS) domain"/>
    <property type="match status" value="1"/>
</dbReference>
<feature type="domain" description="Amidase" evidence="1">
    <location>
        <begin position="25"/>
        <end position="404"/>
    </location>
</feature>
<sequence>MSGAHRLTASAARAEMRAGRLTALELVRDCLGRIAERDGTVRAWVAINPRAEAEAALIRADDPRPLAGLPVGVKDVIDTADLPTTHNSPLYGGHRPAEDAPVVQMLRAAGAIVLGKTDTTEFAAAGRDAVTANPRDPARSPGGSSAGSAAAVADFHVPLALGTQTGGSTIRPASFCGIVGMKPSFGMIPTEGVKRYAGSFDTVGLHARAAEDLDLLAGVFMLPGDRAVPQRPRLALWPTPYADRLSPEMRRALAALPDRLGPVAEVVAAPMPDEFAELDALHRRILWAEGGVAFRNLAMGRRHRLHADFHARVAESGRTARQAFEAQDRLAALRGEFERRIAPFDALVAPAAPGFAPLGRGPGDPVFNALFTAMQVPCLALPLGGFDLPLGVQLVGRRAADADLIALARHLGPALAARTEPRETTHV</sequence>
<comment type="caution">
    <text evidence="2">The sequence shown here is derived from an EMBL/GenBank/DDBJ whole genome shotgun (WGS) entry which is preliminary data.</text>
</comment>
<dbReference type="InterPro" id="IPR036928">
    <property type="entry name" value="AS_sf"/>
</dbReference>
<dbReference type="InterPro" id="IPR000120">
    <property type="entry name" value="Amidase"/>
</dbReference>
<dbReference type="InterPro" id="IPR023631">
    <property type="entry name" value="Amidase_dom"/>
</dbReference>
<evidence type="ECO:0000313" key="3">
    <source>
        <dbReference type="Proteomes" id="UP001596056"/>
    </source>
</evidence>
<reference evidence="3" key="1">
    <citation type="journal article" date="2019" name="Int. J. Syst. Evol. Microbiol.">
        <title>The Global Catalogue of Microorganisms (GCM) 10K type strain sequencing project: providing services to taxonomists for standard genome sequencing and annotation.</title>
        <authorList>
            <consortium name="The Broad Institute Genomics Platform"/>
            <consortium name="The Broad Institute Genome Sequencing Center for Infectious Disease"/>
            <person name="Wu L."/>
            <person name="Ma J."/>
        </authorList>
    </citation>
    <scope>NUCLEOTIDE SEQUENCE [LARGE SCALE GENOMIC DNA]</scope>
    <source>
        <strain evidence="3">KACC 11588</strain>
    </source>
</reference>
<dbReference type="RefSeq" id="WP_209840632.1">
    <property type="nucleotide sequence ID" value="NZ_JAGGJP010000008.1"/>
</dbReference>
<dbReference type="SUPFAM" id="SSF75304">
    <property type="entry name" value="Amidase signature (AS) enzymes"/>
    <property type="match status" value="1"/>
</dbReference>
<protein>
    <submittedName>
        <fullName evidence="2">Amidase</fullName>
    </submittedName>
</protein>
<dbReference type="EMBL" id="JBHSNA010000006">
    <property type="protein sequence ID" value="MFC5566571.1"/>
    <property type="molecule type" value="Genomic_DNA"/>
</dbReference>
<proteinExistence type="predicted"/>
<keyword evidence="3" id="KW-1185">Reference proteome</keyword>
<gene>
    <name evidence="2" type="ORF">ACFPOC_09085</name>
</gene>
<organism evidence="2 3">
    <name type="scientific">Rubellimicrobium aerolatum</name>
    <dbReference type="NCBI Taxonomy" id="490979"/>
    <lineage>
        <taxon>Bacteria</taxon>
        <taxon>Pseudomonadati</taxon>
        <taxon>Pseudomonadota</taxon>
        <taxon>Alphaproteobacteria</taxon>
        <taxon>Rhodobacterales</taxon>
        <taxon>Roseobacteraceae</taxon>
        <taxon>Rubellimicrobium</taxon>
    </lineage>
</organism>
<dbReference type="PANTHER" id="PTHR11895">
    <property type="entry name" value="TRANSAMIDASE"/>
    <property type="match status" value="1"/>
</dbReference>
<evidence type="ECO:0000259" key="1">
    <source>
        <dbReference type="Pfam" id="PF01425"/>
    </source>
</evidence>
<evidence type="ECO:0000313" key="2">
    <source>
        <dbReference type="EMBL" id="MFC5566571.1"/>
    </source>
</evidence>
<name>A0ABW0SCJ0_9RHOB</name>
<dbReference type="Proteomes" id="UP001596056">
    <property type="component" value="Unassembled WGS sequence"/>
</dbReference>
<accession>A0ABW0SCJ0</accession>
<dbReference type="Pfam" id="PF01425">
    <property type="entry name" value="Amidase"/>
    <property type="match status" value="1"/>
</dbReference>